<dbReference type="EC" id="2.3.2.31" evidence="3"/>
<dbReference type="OrthoDB" id="69641at2759"/>
<dbReference type="GO" id="GO:0016567">
    <property type="term" value="P:protein ubiquitination"/>
    <property type="evidence" value="ECO:0007669"/>
    <property type="project" value="InterPro"/>
</dbReference>
<evidence type="ECO:0000259" key="10">
    <source>
        <dbReference type="PROSITE" id="PS50908"/>
    </source>
</evidence>
<evidence type="ECO:0000256" key="7">
    <source>
        <dbReference type="ARBA" id="ARBA00022771"/>
    </source>
</evidence>
<dbReference type="InterPro" id="IPR047548">
    <property type="entry name" value="Rcat_RBR_RNF14"/>
</dbReference>
<dbReference type="Gene3D" id="3.30.40.10">
    <property type="entry name" value="Zinc/RING finger domain, C3HC4 (zinc finger)"/>
    <property type="match status" value="1"/>
</dbReference>
<comment type="pathway">
    <text evidence="2">Protein modification; protein ubiquitination.</text>
</comment>
<dbReference type="EMBL" id="LR899868">
    <property type="protein sequence ID" value="CAD7243003.1"/>
    <property type="molecule type" value="Genomic_DNA"/>
</dbReference>
<dbReference type="PANTHER" id="PTHR11685">
    <property type="entry name" value="RBR FAMILY RING FINGER AND IBR DOMAIN-CONTAINING"/>
    <property type="match status" value="1"/>
</dbReference>
<keyword evidence="7" id="KW-0863">Zinc-finger</keyword>
<keyword evidence="6" id="KW-0677">Repeat</keyword>
<evidence type="ECO:0000256" key="8">
    <source>
        <dbReference type="ARBA" id="ARBA00022786"/>
    </source>
</evidence>
<protein>
    <recommendedName>
        <fullName evidence="3">RBR-type E3 ubiquitin transferase</fullName>
        <ecNumber evidence="3">2.3.2.31</ecNumber>
    </recommendedName>
</protein>
<dbReference type="GO" id="GO:0008270">
    <property type="term" value="F:zinc ion binding"/>
    <property type="evidence" value="ECO:0007669"/>
    <property type="project" value="UniProtKB-KW"/>
</dbReference>
<accession>A0A7R8X2V9</accession>
<dbReference type="GO" id="GO:0061630">
    <property type="term" value="F:ubiquitin protein ligase activity"/>
    <property type="evidence" value="ECO:0007669"/>
    <property type="project" value="UniProtKB-EC"/>
</dbReference>
<organism evidence="12">
    <name type="scientific">Darwinula stevensoni</name>
    <dbReference type="NCBI Taxonomy" id="69355"/>
    <lineage>
        <taxon>Eukaryota</taxon>
        <taxon>Metazoa</taxon>
        <taxon>Ecdysozoa</taxon>
        <taxon>Arthropoda</taxon>
        <taxon>Crustacea</taxon>
        <taxon>Oligostraca</taxon>
        <taxon>Ostracoda</taxon>
        <taxon>Podocopa</taxon>
        <taxon>Podocopida</taxon>
        <taxon>Darwinulocopina</taxon>
        <taxon>Darwinuloidea</taxon>
        <taxon>Darwinulidae</taxon>
        <taxon>Darwinula</taxon>
    </lineage>
</organism>
<gene>
    <name evidence="12" type="ORF">DSTB1V02_LOCUS2941</name>
</gene>
<dbReference type="Gene3D" id="2.20.25.20">
    <property type="match status" value="1"/>
</dbReference>
<dbReference type="Pfam" id="PF01485">
    <property type="entry name" value="IBR"/>
    <property type="match status" value="1"/>
</dbReference>
<evidence type="ECO:0000256" key="1">
    <source>
        <dbReference type="ARBA" id="ARBA00001798"/>
    </source>
</evidence>
<proteinExistence type="predicted"/>
<keyword evidence="8" id="KW-0833">Ubl conjugation pathway</keyword>
<name>A0A7R8X2V9_9CRUS</name>
<evidence type="ECO:0000256" key="3">
    <source>
        <dbReference type="ARBA" id="ARBA00012251"/>
    </source>
</evidence>
<dbReference type="InterPro" id="IPR013083">
    <property type="entry name" value="Znf_RING/FYVE/PHD"/>
</dbReference>
<dbReference type="EMBL" id="CAJPEV010000351">
    <property type="protein sequence ID" value="CAG0884323.1"/>
    <property type="molecule type" value="Genomic_DNA"/>
</dbReference>
<dbReference type="SMART" id="SM00591">
    <property type="entry name" value="RWD"/>
    <property type="match status" value="1"/>
</dbReference>
<keyword evidence="5" id="KW-0479">Metal-binding</keyword>
<dbReference type="InterPro" id="IPR016135">
    <property type="entry name" value="UBQ-conjugating_enzyme/RWD"/>
</dbReference>
<dbReference type="PROSITE" id="PS51873">
    <property type="entry name" value="TRIAD"/>
    <property type="match status" value="1"/>
</dbReference>
<evidence type="ECO:0000256" key="9">
    <source>
        <dbReference type="ARBA" id="ARBA00022833"/>
    </source>
</evidence>
<sequence length="381" mass="43988">MELLLHILGEEVDCMTCDIKYLPPVRLDFRLPLKYPSTEPPLYTISCIWLTRKQLSRVCEKFDMTWSSQKGEVVLFQWINFLQSDLLHVLGIEEKLDLSSLVQGLRHSKKDELLSLDSRAVQEIPPGSSLLDHLLAYDEKRRLLAFEESVQMCNVCFVYFSVLIKEGSVNRLQCPEEKCTSYALPSQVKDLVSADLFVRYDRLLLSTSLDLMKDVTYCPRTFCLTPVLLDDESTIGLCPSCSFAFCKHCKRAYHGVMPCALTEEEKGVIYNEFIRGNDGVKEHYLKKYGRRQISEVINQFEFKKYCSENTKPCPNCKANIEKNGGCNKMSCFKCGNFFCWLCLELLDPCNPYLHYSTSNKCLNKLFEGVDDEMEDFVYEFL</sequence>
<evidence type="ECO:0000313" key="12">
    <source>
        <dbReference type="EMBL" id="CAD7243003.1"/>
    </source>
</evidence>
<feature type="domain" description="RWD" evidence="10">
    <location>
        <begin position="1"/>
        <end position="89"/>
    </location>
</feature>
<evidence type="ECO:0000256" key="2">
    <source>
        <dbReference type="ARBA" id="ARBA00004906"/>
    </source>
</evidence>
<comment type="catalytic activity">
    <reaction evidence="1">
        <text>[E2 ubiquitin-conjugating enzyme]-S-ubiquitinyl-L-cysteine + [acceptor protein]-L-lysine = [E2 ubiquitin-conjugating enzyme]-L-cysteine + [acceptor protein]-N(6)-ubiquitinyl-L-lysine.</text>
        <dbReference type="EC" id="2.3.2.31"/>
    </reaction>
</comment>
<dbReference type="CDD" id="cd20354">
    <property type="entry name" value="Rcat_RBR_RNF14"/>
    <property type="match status" value="1"/>
</dbReference>
<reference evidence="12" key="1">
    <citation type="submission" date="2020-11" db="EMBL/GenBank/DDBJ databases">
        <authorList>
            <person name="Tran Van P."/>
        </authorList>
    </citation>
    <scope>NUCLEOTIDE SEQUENCE</scope>
</reference>
<evidence type="ECO:0000256" key="6">
    <source>
        <dbReference type="ARBA" id="ARBA00022737"/>
    </source>
</evidence>
<evidence type="ECO:0000259" key="11">
    <source>
        <dbReference type="PROSITE" id="PS51873"/>
    </source>
</evidence>
<evidence type="ECO:0000256" key="5">
    <source>
        <dbReference type="ARBA" id="ARBA00022723"/>
    </source>
</evidence>
<dbReference type="PROSITE" id="PS50908">
    <property type="entry name" value="RWD"/>
    <property type="match status" value="1"/>
</dbReference>
<feature type="domain" description="RING-type" evidence="11">
    <location>
        <begin position="122"/>
        <end position="365"/>
    </location>
</feature>
<dbReference type="Proteomes" id="UP000677054">
    <property type="component" value="Unassembled WGS sequence"/>
</dbReference>
<dbReference type="CDD" id="cd23820">
    <property type="entry name" value="RWD_RNF14"/>
    <property type="match status" value="1"/>
</dbReference>
<dbReference type="Gene3D" id="1.20.120.1750">
    <property type="match status" value="1"/>
</dbReference>
<dbReference type="CDD" id="cd20341">
    <property type="entry name" value="BRcat_RBR_RNF14"/>
    <property type="match status" value="1"/>
</dbReference>
<dbReference type="SUPFAM" id="SSF57850">
    <property type="entry name" value="RING/U-box"/>
    <property type="match status" value="3"/>
</dbReference>
<keyword evidence="13" id="KW-1185">Reference proteome</keyword>
<dbReference type="InterPro" id="IPR031127">
    <property type="entry name" value="E3_UB_ligase_RBR"/>
</dbReference>
<evidence type="ECO:0000256" key="4">
    <source>
        <dbReference type="ARBA" id="ARBA00022679"/>
    </source>
</evidence>
<dbReference type="SMART" id="SM00647">
    <property type="entry name" value="IBR"/>
    <property type="match status" value="2"/>
</dbReference>
<dbReference type="InterPro" id="IPR006575">
    <property type="entry name" value="RWD_dom"/>
</dbReference>
<dbReference type="InterPro" id="IPR002867">
    <property type="entry name" value="IBR_dom"/>
</dbReference>
<dbReference type="Pfam" id="PF22191">
    <property type="entry name" value="IBR_1"/>
    <property type="match status" value="1"/>
</dbReference>
<keyword evidence="9" id="KW-0862">Zinc</keyword>
<dbReference type="InterPro" id="IPR044066">
    <property type="entry name" value="TRIAD_supradom"/>
</dbReference>
<keyword evidence="4" id="KW-0808">Transferase</keyword>
<dbReference type="SUPFAM" id="SSF54495">
    <property type="entry name" value="UBC-like"/>
    <property type="match status" value="1"/>
</dbReference>
<evidence type="ECO:0000313" key="13">
    <source>
        <dbReference type="Proteomes" id="UP000677054"/>
    </source>
</evidence>
<dbReference type="Gene3D" id="3.10.110.10">
    <property type="entry name" value="Ubiquitin Conjugating Enzyme"/>
    <property type="match status" value="1"/>
</dbReference>
<dbReference type="Pfam" id="PF05773">
    <property type="entry name" value="RWD"/>
    <property type="match status" value="1"/>
</dbReference>
<dbReference type="AlphaFoldDB" id="A0A7R8X2V9"/>